<evidence type="ECO:0000256" key="2">
    <source>
        <dbReference type="ARBA" id="ARBA00023002"/>
    </source>
</evidence>
<dbReference type="PRINTS" id="PR00081">
    <property type="entry name" value="GDHRDH"/>
</dbReference>
<dbReference type="PANTHER" id="PTHR44196:SF2">
    <property type="entry name" value="SHORT-CHAIN DEHYDROGENASE-RELATED"/>
    <property type="match status" value="1"/>
</dbReference>
<proteinExistence type="inferred from homology"/>
<keyword evidence="5" id="KW-1185">Reference proteome</keyword>
<organism evidence="4 5">
    <name type="scientific">Microlunatus panaciterrae</name>
    <dbReference type="NCBI Taxonomy" id="400768"/>
    <lineage>
        <taxon>Bacteria</taxon>
        <taxon>Bacillati</taxon>
        <taxon>Actinomycetota</taxon>
        <taxon>Actinomycetes</taxon>
        <taxon>Propionibacteriales</taxon>
        <taxon>Propionibacteriaceae</taxon>
        <taxon>Microlunatus</taxon>
    </lineage>
</organism>
<evidence type="ECO:0000313" key="5">
    <source>
        <dbReference type="Proteomes" id="UP000704762"/>
    </source>
</evidence>
<dbReference type="Gene3D" id="3.40.50.720">
    <property type="entry name" value="NAD(P)-binding Rossmann-like Domain"/>
    <property type="match status" value="1"/>
</dbReference>
<sequence>MSAPSDGRAARRRAVITGASSGIGRELALLVAADGLDVVLVARRAERLEALAKECVLLGVDATSVPVDLADPGGAEAVVAALGGAAVDVLINDAGVGGHGRFVVGRALAADLAMIQLNIASLVHLTGLLLPGMLDRGHGAILNVASIAGYIPGPGQAVYNASKAFVRSFSQALTVETQGTGVQVTTLCPGPVDTEFAAVAGYAPIRRRSNPLMPVLSAAEVATAGWEGLKRGRSVVVPGSALRIGIQAVRFLPWRLVARSAERK</sequence>
<dbReference type="EMBL" id="JAFBCF010000001">
    <property type="protein sequence ID" value="MBM7798600.1"/>
    <property type="molecule type" value="Genomic_DNA"/>
</dbReference>
<comment type="caution">
    <text evidence="4">The sequence shown here is derived from an EMBL/GenBank/DDBJ whole genome shotgun (WGS) entry which is preliminary data.</text>
</comment>
<dbReference type="Proteomes" id="UP000704762">
    <property type="component" value="Unassembled WGS sequence"/>
</dbReference>
<dbReference type="Pfam" id="PF00106">
    <property type="entry name" value="adh_short"/>
    <property type="match status" value="1"/>
</dbReference>
<accession>A0ABS2RHY6</accession>
<dbReference type="InterPro" id="IPR002347">
    <property type="entry name" value="SDR_fam"/>
</dbReference>
<dbReference type="PRINTS" id="PR00080">
    <property type="entry name" value="SDRFAMILY"/>
</dbReference>
<comment type="similarity">
    <text evidence="1 3">Belongs to the short-chain dehydrogenases/reductases (SDR) family.</text>
</comment>
<dbReference type="RefSeq" id="WP_204917123.1">
    <property type="nucleotide sequence ID" value="NZ_BAAAQP010000002.1"/>
</dbReference>
<evidence type="ECO:0000256" key="1">
    <source>
        <dbReference type="ARBA" id="ARBA00006484"/>
    </source>
</evidence>
<protein>
    <submittedName>
        <fullName evidence="4">Short-subunit dehydrogenase</fullName>
    </submittedName>
</protein>
<name>A0ABS2RHY6_9ACTN</name>
<dbReference type="PANTHER" id="PTHR44196">
    <property type="entry name" value="DEHYDROGENASE/REDUCTASE SDR FAMILY MEMBER 7B"/>
    <property type="match status" value="1"/>
</dbReference>
<dbReference type="InterPro" id="IPR036291">
    <property type="entry name" value="NAD(P)-bd_dom_sf"/>
</dbReference>
<evidence type="ECO:0000256" key="3">
    <source>
        <dbReference type="RuleBase" id="RU000363"/>
    </source>
</evidence>
<reference evidence="4 5" key="1">
    <citation type="submission" date="2021-01" db="EMBL/GenBank/DDBJ databases">
        <title>Sequencing the genomes of 1000 actinobacteria strains.</title>
        <authorList>
            <person name="Klenk H.-P."/>
        </authorList>
    </citation>
    <scope>NUCLEOTIDE SEQUENCE [LARGE SCALE GENOMIC DNA]</scope>
    <source>
        <strain evidence="4 5">DSM 18662</strain>
    </source>
</reference>
<gene>
    <name evidence="4" type="ORF">JOE57_001521</name>
</gene>
<dbReference type="SUPFAM" id="SSF51735">
    <property type="entry name" value="NAD(P)-binding Rossmann-fold domains"/>
    <property type="match status" value="1"/>
</dbReference>
<keyword evidence="2" id="KW-0560">Oxidoreductase</keyword>
<evidence type="ECO:0000313" key="4">
    <source>
        <dbReference type="EMBL" id="MBM7798600.1"/>
    </source>
</evidence>
<dbReference type="PIRSF" id="PIRSF000126">
    <property type="entry name" value="11-beta-HSD1"/>
    <property type="match status" value="1"/>
</dbReference>